<evidence type="ECO:0000313" key="3">
    <source>
        <dbReference type="EMBL" id="SFU87173.1"/>
    </source>
</evidence>
<name>A0A1I7JPQ4_9BURK</name>
<accession>A0A1I7JPQ4</accession>
<keyword evidence="1" id="KW-0560">Oxidoreductase</keyword>
<keyword evidence="4" id="KW-1185">Reference proteome</keyword>
<evidence type="ECO:0000259" key="2">
    <source>
        <dbReference type="Pfam" id="PF08028"/>
    </source>
</evidence>
<dbReference type="RefSeq" id="WP_093556323.1">
    <property type="nucleotide sequence ID" value="NZ_FPBO01000012.1"/>
</dbReference>
<gene>
    <name evidence="3" type="ORF">SAMN05216552_1012132</name>
</gene>
<dbReference type="GO" id="GO:0050660">
    <property type="term" value="F:flavin adenine dinucleotide binding"/>
    <property type="evidence" value="ECO:0007669"/>
    <property type="project" value="InterPro"/>
</dbReference>
<dbReference type="STRING" id="1035707.SAMN05216552_1012132"/>
<dbReference type="GO" id="GO:0016627">
    <property type="term" value="F:oxidoreductase activity, acting on the CH-CH group of donors"/>
    <property type="evidence" value="ECO:0007669"/>
    <property type="project" value="InterPro"/>
</dbReference>
<dbReference type="InterPro" id="IPR046373">
    <property type="entry name" value="Acyl-CoA_Oxase/DH_mid-dom_sf"/>
</dbReference>
<dbReference type="Gene3D" id="1.10.540.10">
    <property type="entry name" value="Acyl-CoA dehydrogenase/oxidase, N-terminal domain"/>
    <property type="match status" value="1"/>
</dbReference>
<dbReference type="OrthoDB" id="7316074at2"/>
<dbReference type="AlphaFoldDB" id="A0A1I7JPQ4"/>
<dbReference type="SUPFAM" id="SSF47203">
    <property type="entry name" value="Acyl-CoA dehydrogenase C-terminal domain-like"/>
    <property type="match status" value="1"/>
</dbReference>
<dbReference type="InterPro" id="IPR009100">
    <property type="entry name" value="AcylCoA_DH/oxidase_NM_dom_sf"/>
</dbReference>
<dbReference type="Pfam" id="PF08028">
    <property type="entry name" value="Acyl-CoA_dh_2"/>
    <property type="match status" value="1"/>
</dbReference>
<organism evidence="3 4">
    <name type="scientific">Pseudoduganella namucuonensis</name>
    <dbReference type="NCBI Taxonomy" id="1035707"/>
    <lineage>
        <taxon>Bacteria</taxon>
        <taxon>Pseudomonadati</taxon>
        <taxon>Pseudomonadota</taxon>
        <taxon>Betaproteobacteria</taxon>
        <taxon>Burkholderiales</taxon>
        <taxon>Oxalobacteraceae</taxon>
        <taxon>Telluria group</taxon>
        <taxon>Pseudoduganella</taxon>
    </lineage>
</organism>
<dbReference type="Gene3D" id="1.20.140.10">
    <property type="entry name" value="Butyryl-CoA Dehydrogenase, subunit A, domain 3"/>
    <property type="match status" value="1"/>
</dbReference>
<dbReference type="EMBL" id="FPBO01000012">
    <property type="protein sequence ID" value="SFU87173.1"/>
    <property type="molecule type" value="Genomic_DNA"/>
</dbReference>
<dbReference type="InterPro" id="IPR013107">
    <property type="entry name" value="Acyl-CoA_DH_C"/>
</dbReference>
<reference evidence="4" key="1">
    <citation type="submission" date="2016-10" db="EMBL/GenBank/DDBJ databases">
        <authorList>
            <person name="Varghese N."/>
            <person name="Submissions S."/>
        </authorList>
    </citation>
    <scope>NUCLEOTIDE SEQUENCE [LARGE SCALE GENOMIC DNA]</scope>
    <source>
        <strain evidence="4">CGMCC 1.11014</strain>
    </source>
</reference>
<evidence type="ECO:0000313" key="4">
    <source>
        <dbReference type="Proteomes" id="UP000199391"/>
    </source>
</evidence>
<dbReference type="Proteomes" id="UP000199391">
    <property type="component" value="Unassembled WGS sequence"/>
</dbReference>
<evidence type="ECO:0000256" key="1">
    <source>
        <dbReference type="ARBA" id="ARBA00023002"/>
    </source>
</evidence>
<protein>
    <submittedName>
        <fullName evidence="3">Acyl-CoA dehydrogenase</fullName>
    </submittedName>
</protein>
<proteinExistence type="predicted"/>
<dbReference type="SUPFAM" id="SSF56645">
    <property type="entry name" value="Acyl-CoA dehydrogenase NM domain-like"/>
    <property type="match status" value="1"/>
</dbReference>
<feature type="domain" description="Acyl-CoA dehydrogenase C-terminal" evidence="2">
    <location>
        <begin position="243"/>
        <end position="372"/>
    </location>
</feature>
<dbReference type="Gene3D" id="2.40.110.10">
    <property type="entry name" value="Butyryl-CoA Dehydrogenase, subunit A, domain 2"/>
    <property type="match status" value="1"/>
</dbReference>
<dbReference type="InterPro" id="IPR037069">
    <property type="entry name" value="AcylCoA_DH/ox_N_sf"/>
</dbReference>
<sequence length="377" mass="40820">MPQSKSPQLRSDPLPELLFARDIRRLRQFAPAADGAGWLHPVQRALIHRRGWLRMLAPRAAGGAELPLPYAVRLEEAIARADGSMGWVVTLCAGAGWFAGFLPPALARELIGTRRVCFAGSGAPTGHADVEGDGFRITGRWDYASGAPMGTHFTLNAILRQDGEVLRDAAGNPRIRAFLVPAALVAPEPTWRSVGLRATASHSYRIEGAWVAGEYGFEIGAATATAAGPLYRFPFYPLAYFTLSANLAGMAAHFIELARDAVARRRDPASGAMLAELPAVRRRFARAERDIAEARTRFYRLLDEAWALVAEGGALDEAATAGVKSASLELVQACRGAVDELYPYCGLHAASELSDINRVWRDFHTATQHTLLLPLAD</sequence>
<dbReference type="PIRSF" id="PIRSF016578">
    <property type="entry name" value="HsaA"/>
    <property type="match status" value="1"/>
</dbReference>
<dbReference type="InterPro" id="IPR036250">
    <property type="entry name" value="AcylCo_DH-like_C"/>
</dbReference>